<dbReference type="Proteomes" id="UP000614058">
    <property type="component" value="Unassembled WGS sequence"/>
</dbReference>
<accession>A0ABS1BSZ1</accession>
<reference evidence="1 2" key="1">
    <citation type="journal article" date="2021" name="Pathogens">
        <title>Isolation and Characterization of Kingella bonacorsii sp. nov., A Novel Kingella Species Detected in a Stable Periodontitis Subject.</title>
        <authorList>
            <person name="Antezack A."/>
            <person name="Boxberger M."/>
            <person name="Rolland C."/>
            <person name="Monnet-Corti V."/>
            <person name="La Scola B."/>
        </authorList>
    </citation>
    <scope>NUCLEOTIDE SEQUENCE [LARGE SCALE GENOMIC DNA]</scope>
    <source>
        <strain evidence="1 2">Marseille-Q4569</strain>
    </source>
</reference>
<organism evidence="1 2">
    <name type="scientific">Kingella bonacorsii</name>
    <dbReference type="NCBI Taxonomy" id="2796361"/>
    <lineage>
        <taxon>Bacteria</taxon>
        <taxon>Pseudomonadati</taxon>
        <taxon>Pseudomonadota</taxon>
        <taxon>Betaproteobacteria</taxon>
        <taxon>Neisseriales</taxon>
        <taxon>Neisseriaceae</taxon>
        <taxon>Kingella</taxon>
    </lineage>
</organism>
<comment type="caution">
    <text evidence="1">The sequence shown here is derived from an EMBL/GenBank/DDBJ whole genome shotgun (WGS) entry which is preliminary data.</text>
</comment>
<evidence type="ECO:0000313" key="1">
    <source>
        <dbReference type="EMBL" id="MBK0396268.1"/>
    </source>
</evidence>
<dbReference type="RefSeq" id="WP_200522407.1">
    <property type="nucleotide sequence ID" value="NZ_JAEHNZ010000002.1"/>
</dbReference>
<evidence type="ECO:0000313" key="2">
    <source>
        <dbReference type="Proteomes" id="UP000614058"/>
    </source>
</evidence>
<proteinExistence type="predicted"/>
<sequence length="75" mass="8245">MLNTPLGNEPLPRHFGTDTVYASIPHRDAMLVFPQCAGGKLQAYRDMVAEHESDGEKPLTFTLFEVSPNGVRAMA</sequence>
<protein>
    <submittedName>
        <fullName evidence="1">Uncharacterized protein</fullName>
    </submittedName>
</protein>
<dbReference type="EMBL" id="JAEHNZ010000002">
    <property type="protein sequence ID" value="MBK0396268.1"/>
    <property type="molecule type" value="Genomic_DNA"/>
</dbReference>
<gene>
    <name evidence="1" type="ORF">JDW22_06670</name>
</gene>
<name>A0ABS1BSZ1_9NEIS</name>
<keyword evidence="2" id="KW-1185">Reference proteome</keyword>